<feature type="region of interest" description="Disordered" evidence="1">
    <location>
        <begin position="50"/>
        <end position="123"/>
    </location>
</feature>
<feature type="compositionally biased region" description="Polar residues" evidence="1">
    <location>
        <begin position="99"/>
        <end position="109"/>
    </location>
</feature>
<gene>
    <name evidence="2" type="ORF">Pcinc_041493</name>
</gene>
<feature type="compositionally biased region" description="Basic residues" evidence="1">
    <location>
        <begin position="88"/>
        <end position="98"/>
    </location>
</feature>
<evidence type="ECO:0000313" key="3">
    <source>
        <dbReference type="Proteomes" id="UP001286313"/>
    </source>
</evidence>
<accession>A0AAE1BN32</accession>
<dbReference type="EMBL" id="JAWQEG010007680">
    <property type="protein sequence ID" value="KAK3851890.1"/>
    <property type="molecule type" value="Genomic_DNA"/>
</dbReference>
<name>A0AAE1BN32_PETCI</name>
<protein>
    <submittedName>
        <fullName evidence="2">Uncharacterized protein</fullName>
    </submittedName>
</protein>
<evidence type="ECO:0000313" key="2">
    <source>
        <dbReference type="EMBL" id="KAK3851890.1"/>
    </source>
</evidence>
<keyword evidence="3" id="KW-1185">Reference proteome</keyword>
<organism evidence="2 3">
    <name type="scientific">Petrolisthes cinctipes</name>
    <name type="common">Flat porcelain crab</name>
    <dbReference type="NCBI Taxonomy" id="88211"/>
    <lineage>
        <taxon>Eukaryota</taxon>
        <taxon>Metazoa</taxon>
        <taxon>Ecdysozoa</taxon>
        <taxon>Arthropoda</taxon>
        <taxon>Crustacea</taxon>
        <taxon>Multicrustacea</taxon>
        <taxon>Malacostraca</taxon>
        <taxon>Eumalacostraca</taxon>
        <taxon>Eucarida</taxon>
        <taxon>Decapoda</taxon>
        <taxon>Pleocyemata</taxon>
        <taxon>Anomura</taxon>
        <taxon>Galatheoidea</taxon>
        <taxon>Porcellanidae</taxon>
        <taxon>Petrolisthes</taxon>
    </lineage>
</organism>
<feature type="compositionally biased region" description="Basic residues" evidence="1">
    <location>
        <begin position="114"/>
        <end position="123"/>
    </location>
</feature>
<dbReference type="Proteomes" id="UP001286313">
    <property type="component" value="Unassembled WGS sequence"/>
</dbReference>
<reference evidence="2" key="1">
    <citation type="submission" date="2023-10" db="EMBL/GenBank/DDBJ databases">
        <title>Genome assemblies of two species of porcelain crab, Petrolisthes cinctipes and Petrolisthes manimaculis (Anomura: Porcellanidae).</title>
        <authorList>
            <person name="Angst P."/>
        </authorList>
    </citation>
    <scope>NUCLEOTIDE SEQUENCE</scope>
    <source>
        <strain evidence="2">PB745_01</strain>
        <tissue evidence="2">Gill</tissue>
    </source>
</reference>
<comment type="caution">
    <text evidence="2">The sequence shown here is derived from an EMBL/GenBank/DDBJ whole genome shotgun (WGS) entry which is preliminary data.</text>
</comment>
<sequence>MKEGNRGEESEGRKEGGVEVMVVGGDGGGEGRPCLHDISRPLTGRDLWFLPTPTPSLRPHPEHTHHALTRNPPRPRMLHYTTPMHTRNPQRPHPKQNKTKQSLPSNINIERSPPRPRSHAHTC</sequence>
<feature type="compositionally biased region" description="Basic and acidic residues" evidence="1">
    <location>
        <begin position="1"/>
        <end position="17"/>
    </location>
</feature>
<proteinExistence type="predicted"/>
<dbReference type="AlphaFoldDB" id="A0AAE1BN32"/>
<feature type="region of interest" description="Disordered" evidence="1">
    <location>
        <begin position="1"/>
        <end position="38"/>
    </location>
</feature>
<evidence type="ECO:0000256" key="1">
    <source>
        <dbReference type="SAM" id="MobiDB-lite"/>
    </source>
</evidence>